<dbReference type="GO" id="GO:0005634">
    <property type="term" value="C:nucleus"/>
    <property type="evidence" value="ECO:0007669"/>
    <property type="project" value="TreeGrafter"/>
</dbReference>
<dbReference type="InterPro" id="IPR008266">
    <property type="entry name" value="Tyr_kinase_AS"/>
</dbReference>
<dbReference type="PhylomeDB" id="R7Q4G5"/>
<gene>
    <name evidence="2" type="ORF">CHC_T00008020001</name>
</gene>
<dbReference type="InterPro" id="IPR000719">
    <property type="entry name" value="Prot_kinase_dom"/>
</dbReference>
<dbReference type="Proteomes" id="UP000012073">
    <property type="component" value="Unassembled WGS sequence"/>
</dbReference>
<dbReference type="AlphaFoldDB" id="R7Q4G5"/>
<dbReference type="SUPFAM" id="SSF56112">
    <property type="entry name" value="Protein kinase-like (PK-like)"/>
    <property type="match status" value="1"/>
</dbReference>
<dbReference type="GO" id="GO:0004672">
    <property type="term" value="F:protein kinase activity"/>
    <property type="evidence" value="ECO:0007669"/>
    <property type="project" value="InterPro"/>
</dbReference>
<evidence type="ECO:0000313" key="3">
    <source>
        <dbReference type="Proteomes" id="UP000012073"/>
    </source>
</evidence>
<proteinExistence type="predicted"/>
<dbReference type="PROSITE" id="PS00109">
    <property type="entry name" value="PROTEIN_KINASE_TYR"/>
    <property type="match status" value="1"/>
</dbReference>
<reference evidence="3" key="1">
    <citation type="journal article" date="2013" name="Proc. Natl. Acad. Sci. U.S.A.">
        <title>Genome structure and metabolic features in the red seaweed Chondrus crispus shed light on evolution of the Archaeplastida.</title>
        <authorList>
            <person name="Collen J."/>
            <person name="Porcel B."/>
            <person name="Carre W."/>
            <person name="Ball S.G."/>
            <person name="Chaparro C."/>
            <person name="Tonon T."/>
            <person name="Barbeyron T."/>
            <person name="Michel G."/>
            <person name="Noel B."/>
            <person name="Valentin K."/>
            <person name="Elias M."/>
            <person name="Artiguenave F."/>
            <person name="Arun A."/>
            <person name="Aury J.M."/>
            <person name="Barbosa-Neto J.F."/>
            <person name="Bothwell J.H."/>
            <person name="Bouget F.Y."/>
            <person name="Brillet L."/>
            <person name="Cabello-Hurtado F."/>
            <person name="Capella-Gutierrez S."/>
            <person name="Charrier B."/>
            <person name="Cladiere L."/>
            <person name="Cock J.M."/>
            <person name="Coelho S.M."/>
            <person name="Colleoni C."/>
            <person name="Czjzek M."/>
            <person name="Da Silva C."/>
            <person name="Delage L."/>
            <person name="Denoeud F."/>
            <person name="Deschamps P."/>
            <person name="Dittami S.M."/>
            <person name="Gabaldon T."/>
            <person name="Gachon C.M."/>
            <person name="Groisillier A."/>
            <person name="Herve C."/>
            <person name="Jabbari K."/>
            <person name="Katinka M."/>
            <person name="Kloareg B."/>
            <person name="Kowalczyk N."/>
            <person name="Labadie K."/>
            <person name="Leblanc C."/>
            <person name="Lopez P.J."/>
            <person name="McLachlan D.H."/>
            <person name="Meslet-Cladiere L."/>
            <person name="Moustafa A."/>
            <person name="Nehr Z."/>
            <person name="Nyvall Collen P."/>
            <person name="Panaud O."/>
            <person name="Partensky F."/>
            <person name="Poulain J."/>
            <person name="Rensing S.A."/>
            <person name="Rousvoal S."/>
            <person name="Samson G."/>
            <person name="Symeonidi A."/>
            <person name="Weissenbach J."/>
            <person name="Zambounis A."/>
            <person name="Wincker P."/>
            <person name="Boyen C."/>
        </authorList>
    </citation>
    <scope>NUCLEOTIDE SEQUENCE [LARGE SCALE GENOMIC DNA]</scope>
    <source>
        <strain evidence="3">cv. Stackhouse</strain>
    </source>
</reference>
<accession>R7Q4G5</accession>
<dbReference type="SMART" id="SM00220">
    <property type="entry name" value="S_TKc"/>
    <property type="match status" value="1"/>
</dbReference>
<dbReference type="PANTHER" id="PTHR24345">
    <property type="entry name" value="SERINE/THREONINE-PROTEIN KINASE PLK"/>
    <property type="match status" value="1"/>
</dbReference>
<dbReference type="RefSeq" id="XP_005711916.1">
    <property type="nucleotide sequence ID" value="XM_005711859.1"/>
</dbReference>
<protein>
    <recommendedName>
        <fullName evidence="1">Protein kinase domain-containing protein</fullName>
    </recommendedName>
</protein>
<dbReference type="Gene3D" id="1.10.510.10">
    <property type="entry name" value="Transferase(Phosphotransferase) domain 1"/>
    <property type="match status" value="1"/>
</dbReference>
<evidence type="ECO:0000259" key="1">
    <source>
        <dbReference type="PROSITE" id="PS50011"/>
    </source>
</evidence>
<dbReference type="PROSITE" id="PS50011">
    <property type="entry name" value="PROTEIN_KINASE_DOM"/>
    <property type="match status" value="1"/>
</dbReference>
<feature type="domain" description="Protein kinase" evidence="1">
    <location>
        <begin position="1"/>
        <end position="196"/>
    </location>
</feature>
<evidence type="ECO:0000313" key="2">
    <source>
        <dbReference type="EMBL" id="CDF32251.1"/>
    </source>
</evidence>
<dbReference type="Pfam" id="PF00069">
    <property type="entry name" value="Pkinase"/>
    <property type="match status" value="1"/>
</dbReference>
<name>R7Q4G5_CHOCR</name>
<organism evidence="2 3">
    <name type="scientific">Chondrus crispus</name>
    <name type="common">Carrageen Irish moss</name>
    <name type="synonym">Polymorpha crispa</name>
    <dbReference type="NCBI Taxonomy" id="2769"/>
    <lineage>
        <taxon>Eukaryota</taxon>
        <taxon>Rhodophyta</taxon>
        <taxon>Florideophyceae</taxon>
        <taxon>Rhodymeniophycidae</taxon>
        <taxon>Gigartinales</taxon>
        <taxon>Gigartinaceae</taxon>
        <taxon>Chondrus</taxon>
    </lineage>
</organism>
<dbReference type="KEGG" id="ccp:CHC_T00008020001"/>
<dbReference type="STRING" id="2769.R7Q4G5"/>
<sequence>MLRAPGIPAVRLPRPLPPPRAAGIIRRLVDALYQVHQVDVVHADLTLRNVIVDPANADAVCVVDFGGCFLRHHPHRDPSFTTSAHVLAPELLSGVQPDPSADIWALGIFTWALLFGGPGPFGASTASGAAVLDELDAFARGNTSVHSAFHAAARQLDPPITSQQQLHAAHTFIATCLERDPKDRFRRELPNDHAIFPTWAHVIDYDRIKAHPFLQLSAD</sequence>
<dbReference type="InterPro" id="IPR011009">
    <property type="entry name" value="Kinase-like_dom_sf"/>
</dbReference>
<dbReference type="Gramene" id="CDF32251">
    <property type="protein sequence ID" value="CDF32251"/>
    <property type="gene ID" value="CHC_T00008020001"/>
</dbReference>
<keyword evidence="3" id="KW-1185">Reference proteome</keyword>
<dbReference type="GO" id="GO:0005524">
    <property type="term" value="F:ATP binding"/>
    <property type="evidence" value="ECO:0007669"/>
    <property type="project" value="InterPro"/>
</dbReference>
<dbReference type="OrthoDB" id="3399at2759"/>
<dbReference type="GeneID" id="17319633"/>
<dbReference type="EMBL" id="HG001461">
    <property type="protein sequence ID" value="CDF32251.1"/>
    <property type="molecule type" value="Genomic_DNA"/>
</dbReference>